<evidence type="ECO:0000313" key="8">
    <source>
        <dbReference type="EMBL" id="QNN59483.1"/>
    </source>
</evidence>
<evidence type="ECO:0000259" key="7">
    <source>
        <dbReference type="Pfam" id="PF25967"/>
    </source>
</evidence>
<dbReference type="InterPro" id="IPR058625">
    <property type="entry name" value="MdtA-like_BSH"/>
</dbReference>
<dbReference type="GO" id="GO:0005886">
    <property type="term" value="C:plasma membrane"/>
    <property type="evidence" value="ECO:0007669"/>
    <property type="project" value="TreeGrafter"/>
</dbReference>
<dbReference type="SUPFAM" id="SSF111369">
    <property type="entry name" value="HlyD-like secretion proteins"/>
    <property type="match status" value="1"/>
</dbReference>
<dbReference type="AlphaFoldDB" id="A0A7G9RV58"/>
<dbReference type="Pfam" id="PF25917">
    <property type="entry name" value="BSH_RND"/>
    <property type="match status" value="1"/>
</dbReference>
<dbReference type="GO" id="GO:0022857">
    <property type="term" value="F:transmembrane transporter activity"/>
    <property type="evidence" value="ECO:0007669"/>
    <property type="project" value="InterPro"/>
</dbReference>
<keyword evidence="9" id="KW-1185">Reference proteome</keyword>
<feature type="domain" description="Multidrug resistance protein MdtA-like barrel-sandwich hybrid" evidence="5">
    <location>
        <begin position="80"/>
        <end position="221"/>
    </location>
</feature>
<evidence type="ECO:0000256" key="1">
    <source>
        <dbReference type="ARBA" id="ARBA00004196"/>
    </source>
</evidence>
<sequence>MPHVRRTSNTRPISWIGYPTSSMSRLLVISGCVLALAACSDKQTGAPKPSGPPEVGVVRIEPERQVVTNELPGRTSAFLTAEIRPQVGGILQKRLFTEGAAVKAGQVLYQIDPATYSVALQSAEAALSKARATLGTAQTNAKRNAELVKIDAVSRQVYDDSQAAVVQAQSDVAVATAAVDTARINLGYTQIKSPIAGRTTTSSVTPGALVTANQTNVLTTVSQIDPLYVDFAQSSSDVLQMKNAMASGRIQSAGKGEARITIKLDDGSDYAHEGRLQFSGVNVNPNTGSITLRAVVPNPDGLLMPGMYVRALLEGGVQEKTLLAPQQAVTRDPAGNASVMLLGPENKLERRRIVTGAAIGNRWEVVSGLKSGDQILVDGSLRVKDGDKVKPVPWKPRDANKAVTGDDDSTTVPEAAAQPASAAASR</sequence>
<dbReference type="Gene3D" id="2.40.30.170">
    <property type="match status" value="1"/>
</dbReference>
<feature type="region of interest" description="Disordered" evidence="3">
    <location>
        <begin position="385"/>
        <end position="426"/>
    </location>
</feature>
<dbReference type="InterPro" id="IPR058626">
    <property type="entry name" value="MdtA-like_b-barrel"/>
</dbReference>
<evidence type="ECO:0000256" key="2">
    <source>
        <dbReference type="ARBA" id="ARBA00009477"/>
    </source>
</evidence>
<protein>
    <submittedName>
        <fullName evidence="8">Efflux RND transporter periplasmic adaptor subunit</fullName>
    </submittedName>
</protein>
<dbReference type="KEGG" id="drg:H9K76_07030"/>
<name>A0A7G9RV58_9BURK</name>
<organism evidence="8 9">
    <name type="scientific">Diaphorobacter ruginosibacter</name>
    <dbReference type="NCBI Taxonomy" id="1715720"/>
    <lineage>
        <taxon>Bacteria</taxon>
        <taxon>Pseudomonadati</taxon>
        <taxon>Pseudomonadota</taxon>
        <taxon>Betaproteobacteria</taxon>
        <taxon>Burkholderiales</taxon>
        <taxon>Comamonadaceae</taxon>
        <taxon>Diaphorobacter</taxon>
    </lineage>
</organism>
<dbReference type="PANTHER" id="PTHR30158">
    <property type="entry name" value="ACRA/E-RELATED COMPONENT OF DRUG EFFLUX TRANSPORTER"/>
    <property type="match status" value="1"/>
</dbReference>
<dbReference type="Gene3D" id="2.40.50.100">
    <property type="match status" value="1"/>
</dbReference>
<dbReference type="Pfam" id="PF25876">
    <property type="entry name" value="HH_MFP_RND"/>
    <property type="match status" value="1"/>
</dbReference>
<feature type="domain" description="Multidrug resistance protein MdtA-like beta-barrel" evidence="6">
    <location>
        <begin position="226"/>
        <end position="314"/>
    </location>
</feature>
<evidence type="ECO:0000259" key="6">
    <source>
        <dbReference type="Pfam" id="PF25944"/>
    </source>
</evidence>
<feature type="compositionally biased region" description="Low complexity" evidence="3">
    <location>
        <begin position="415"/>
        <end position="426"/>
    </location>
</feature>
<feature type="domain" description="Multidrug resistance protein MdtA-like alpha-helical hairpin" evidence="4">
    <location>
        <begin position="120"/>
        <end position="189"/>
    </location>
</feature>
<proteinExistence type="inferred from homology"/>
<evidence type="ECO:0000259" key="4">
    <source>
        <dbReference type="Pfam" id="PF25876"/>
    </source>
</evidence>
<reference evidence="8 9" key="1">
    <citation type="submission" date="2020-08" db="EMBL/GenBank/DDBJ databases">
        <title>Genome sequence of Diaphorobacter ruginosibacter DSM 27467T.</title>
        <authorList>
            <person name="Hyun D.-W."/>
            <person name="Bae J.-W."/>
        </authorList>
    </citation>
    <scope>NUCLEOTIDE SEQUENCE [LARGE SCALE GENOMIC DNA]</scope>
    <source>
        <strain evidence="8 9">DSM 27467</strain>
    </source>
</reference>
<dbReference type="Gene3D" id="2.40.420.20">
    <property type="match status" value="1"/>
</dbReference>
<dbReference type="InterPro" id="IPR006143">
    <property type="entry name" value="RND_pump_MFP"/>
</dbReference>
<dbReference type="EMBL" id="CP060714">
    <property type="protein sequence ID" value="QNN59483.1"/>
    <property type="molecule type" value="Genomic_DNA"/>
</dbReference>
<accession>A0A7G9RV58</accession>
<dbReference type="Proteomes" id="UP000515811">
    <property type="component" value="Chromosome"/>
</dbReference>
<dbReference type="Pfam" id="PF25944">
    <property type="entry name" value="Beta-barrel_RND"/>
    <property type="match status" value="1"/>
</dbReference>
<dbReference type="Gene3D" id="1.10.287.470">
    <property type="entry name" value="Helix hairpin bin"/>
    <property type="match status" value="1"/>
</dbReference>
<dbReference type="InterPro" id="IPR058627">
    <property type="entry name" value="MdtA-like_C"/>
</dbReference>
<feature type="compositionally biased region" description="Basic and acidic residues" evidence="3">
    <location>
        <begin position="385"/>
        <end position="400"/>
    </location>
</feature>
<gene>
    <name evidence="8" type="ORF">H9K76_07030</name>
</gene>
<comment type="subcellular location">
    <subcellularLocation>
        <location evidence="1">Cell envelope</location>
    </subcellularLocation>
</comment>
<comment type="similarity">
    <text evidence="2">Belongs to the membrane fusion protein (MFP) (TC 8.A.1) family.</text>
</comment>
<dbReference type="Pfam" id="PF25967">
    <property type="entry name" value="RND-MFP_C"/>
    <property type="match status" value="1"/>
</dbReference>
<evidence type="ECO:0000313" key="9">
    <source>
        <dbReference type="Proteomes" id="UP000515811"/>
    </source>
</evidence>
<dbReference type="FunFam" id="2.40.420.20:FF:000001">
    <property type="entry name" value="Efflux RND transporter periplasmic adaptor subunit"/>
    <property type="match status" value="1"/>
</dbReference>
<dbReference type="InterPro" id="IPR058624">
    <property type="entry name" value="MdtA-like_HH"/>
</dbReference>
<feature type="domain" description="Multidrug resistance protein MdtA-like C-terminal permuted SH3" evidence="7">
    <location>
        <begin position="322"/>
        <end position="379"/>
    </location>
</feature>
<dbReference type="GO" id="GO:0030313">
    <property type="term" value="C:cell envelope"/>
    <property type="evidence" value="ECO:0007669"/>
    <property type="project" value="UniProtKB-SubCell"/>
</dbReference>
<dbReference type="GO" id="GO:0046677">
    <property type="term" value="P:response to antibiotic"/>
    <property type="evidence" value="ECO:0007669"/>
    <property type="project" value="TreeGrafter"/>
</dbReference>
<evidence type="ECO:0000256" key="3">
    <source>
        <dbReference type="SAM" id="MobiDB-lite"/>
    </source>
</evidence>
<dbReference type="NCBIfam" id="TIGR01730">
    <property type="entry name" value="RND_mfp"/>
    <property type="match status" value="1"/>
</dbReference>
<evidence type="ECO:0000259" key="5">
    <source>
        <dbReference type="Pfam" id="PF25917"/>
    </source>
</evidence>
<dbReference type="PANTHER" id="PTHR30158:SF3">
    <property type="entry name" value="MULTIDRUG EFFLUX PUMP SUBUNIT ACRA-RELATED"/>
    <property type="match status" value="1"/>
</dbReference>